<accession>A0A2D1QM14</accession>
<organism evidence="1 2">
    <name type="scientific">Aeromonas salmonicida subsp. pectinolytica 34mel</name>
    <dbReference type="NCBI Taxonomy" id="1324960"/>
    <lineage>
        <taxon>Bacteria</taxon>
        <taxon>Pseudomonadati</taxon>
        <taxon>Pseudomonadota</taxon>
        <taxon>Gammaproteobacteria</taxon>
        <taxon>Aeromonadales</taxon>
        <taxon>Aeromonadaceae</taxon>
        <taxon>Aeromonas</taxon>
    </lineage>
</organism>
<proteinExistence type="predicted"/>
<gene>
    <name evidence="1" type="ORF">Asalp_43870</name>
</gene>
<dbReference type="EMBL" id="CP022426">
    <property type="protein sequence ID" value="ATP11450.1"/>
    <property type="molecule type" value="Genomic_DNA"/>
</dbReference>
<name>A0A2D1QM14_AERSA</name>
<evidence type="ECO:0000313" key="1">
    <source>
        <dbReference type="EMBL" id="ATP11450.1"/>
    </source>
</evidence>
<protein>
    <submittedName>
        <fullName evidence="1">Uncharacterized protein</fullName>
    </submittedName>
</protein>
<reference evidence="2" key="1">
    <citation type="journal article" date="2018" name="BMC Genomics">
        <title>The complete and fully assembled genome sequence of Aeromonas salmonicida subsp. pectinolytica and its comparative analysis with other Aeromonas species: investigation of the mobilome in environmental and pathogenic strains.</title>
        <authorList>
            <person name="Pfeiffer F."/>
            <person name="Zamora-Lagos M.A."/>
            <person name="Blettinger M."/>
            <person name="Yeroslaviz A."/>
            <person name="Dahl A."/>
            <person name="Gruber S."/>
            <person name="Habermann B.H."/>
        </authorList>
    </citation>
    <scope>NUCLEOTIDE SEQUENCE [LARGE SCALE GENOMIC DNA]</scope>
    <source>
        <strain evidence="2">34mel</strain>
    </source>
</reference>
<dbReference type="Proteomes" id="UP000222916">
    <property type="component" value="Chromosome"/>
</dbReference>
<sequence length="295" mass="33669">MLHLEFAISPDQIRNMADLNLLEARLGFDKGAVLSRFPKNWFKEVSDRLNAALNGQQLDRATEKLRRIKESRLVSFNRPYAGAAWHEAAATSHQTQPFHRVVDGVTDNRPHYISDWQNLEDGDFAFNTQFNREATSLAGAAKALLMDAEKVTIYDNYICPTRHGCRETLLEVMRLCQKPVELHVFSEEDRKPDRALLEQALEHFKRDLPANISLFWYWLNDAGNGLLHQRGLFTGRGGLIYDRSFDEPGDLDQRRTLTTVTPMPRDLLEDRARLFNPAQLGGGLSLVGTVWQSHP</sequence>
<dbReference type="AlphaFoldDB" id="A0A2D1QM14"/>
<dbReference type="RefSeq" id="WP_099369081.1">
    <property type="nucleotide sequence ID" value="NZ_CP022426.1"/>
</dbReference>
<evidence type="ECO:0000313" key="2">
    <source>
        <dbReference type="Proteomes" id="UP000222916"/>
    </source>
</evidence>